<dbReference type="PANTHER" id="PTHR43065">
    <property type="entry name" value="SENSOR HISTIDINE KINASE"/>
    <property type="match status" value="1"/>
</dbReference>
<dbReference type="PANTHER" id="PTHR43065:SF42">
    <property type="entry name" value="TWO-COMPONENT SENSOR PPRA"/>
    <property type="match status" value="1"/>
</dbReference>
<dbReference type="InterPro" id="IPR036890">
    <property type="entry name" value="HATPase_C_sf"/>
</dbReference>
<dbReference type="Pfam" id="PF00989">
    <property type="entry name" value="PAS"/>
    <property type="match status" value="1"/>
</dbReference>
<protein>
    <recommendedName>
        <fullName evidence="3">histidine kinase</fullName>
        <ecNumber evidence="3">2.7.13.3</ecNumber>
    </recommendedName>
</protein>
<keyword evidence="7" id="KW-0418">Kinase</keyword>
<dbReference type="GO" id="GO:0016020">
    <property type="term" value="C:membrane"/>
    <property type="evidence" value="ECO:0007669"/>
    <property type="project" value="UniProtKB-SubCell"/>
</dbReference>
<evidence type="ECO:0000259" key="13">
    <source>
        <dbReference type="PROSITE" id="PS50885"/>
    </source>
</evidence>
<evidence type="ECO:0000313" key="15">
    <source>
        <dbReference type="Proteomes" id="UP000185766"/>
    </source>
</evidence>
<reference evidence="14 15" key="1">
    <citation type="submission" date="2016-10" db="EMBL/GenBank/DDBJ databases">
        <authorList>
            <person name="de Groot N.N."/>
        </authorList>
    </citation>
    <scope>NUCLEOTIDE SEQUENCE [LARGE SCALE GENOMIC DNA]</scope>
    <source>
        <strain evidence="14 15">JCM 19513</strain>
    </source>
</reference>
<dbReference type="GO" id="GO:0005524">
    <property type="term" value="F:ATP binding"/>
    <property type="evidence" value="ECO:0007669"/>
    <property type="project" value="UniProtKB-KW"/>
</dbReference>
<dbReference type="SUPFAM" id="SSF55785">
    <property type="entry name" value="PYP-like sensor domain (PAS domain)"/>
    <property type="match status" value="1"/>
</dbReference>
<dbReference type="GO" id="GO:0000155">
    <property type="term" value="F:phosphorelay sensor kinase activity"/>
    <property type="evidence" value="ECO:0007669"/>
    <property type="project" value="InterPro"/>
</dbReference>
<dbReference type="Gene3D" id="3.30.565.10">
    <property type="entry name" value="Histidine kinase-like ATPase, C-terminal domain"/>
    <property type="match status" value="1"/>
</dbReference>
<dbReference type="PRINTS" id="PR00344">
    <property type="entry name" value="BCTRLSENSOR"/>
</dbReference>
<dbReference type="InterPro" id="IPR013767">
    <property type="entry name" value="PAS_fold"/>
</dbReference>
<proteinExistence type="predicted"/>
<dbReference type="InterPro" id="IPR003660">
    <property type="entry name" value="HAMP_dom"/>
</dbReference>
<keyword evidence="9" id="KW-0902">Two-component regulatory system</keyword>
<dbReference type="SMART" id="SM00388">
    <property type="entry name" value="HisKA"/>
    <property type="match status" value="1"/>
</dbReference>
<keyword evidence="10" id="KW-0812">Transmembrane</keyword>
<evidence type="ECO:0000259" key="12">
    <source>
        <dbReference type="PROSITE" id="PS50112"/>
    </source>
</evidence>
<dbReference type="InterPro" id="IPR003661">
    <property type="entry name" value="HisK_dim/P_dom"/>
</dbReference>
<dbReference type="STRING" id="1429083.GCA_001885685_00325"/>
<evidence type="ECO:0000256" key="3">
    <source>
        <dbReference type="ARBA" id="ARBA00012438"/>
    </source>
</evidence>
<feature type="transmembrane region" description="Helical" evidence="10">
    <location>
        <begin position="20"/>
        <end position="42"/>
    </location>
</feature>
<dbReference type="GO" id="GO:0006355">
    <property type="term" value="P:regulation of DNA-templated transcription"/>
    <property type="evidence" value="ECO:0007669"/>
    <property type="project" value="InterPro"/>
</dbReference>
<dbReference type="Pfam" id="PF02518">
    <property type="entry name" value="HATPase_c"/>
    <property type="match status" value="1"/>
</dbReference>
<dbReference type="SMART" id="SM00387">
    <property type="entry name" value="HATPase_c"/>
    <property type="match status" value="1"/>
</dbReference>
<dbReference type="PROSITE" id="PS50109">
    <property type="entry name" value="HIS_KIN"/>
    <property type="match status" value="1"/>
</dbReference>
<keyword evidence="10" id="KW-1133">Transmembrane helix</keyword>
<dbReference type="SUPFAM" id="SSF47384">
    <property type="entry name" value="Homodimeric domain of signal transducing histidine kinase"/>
    <property type="match status" value="1"/>
</dbReference>
<dbReference type="InterPro" id="IPR000014">
    <property type="entry name" value="PAS"/>
</dbReference>
<evidence type="ECO:0000256" key="8">
    <source>
        <dbReference type="ARBA" id="ARBA00022840"/>
    </source>
</evidence>
<dbReference type="CDD" id="cd06225">
    <property type="entry name" value="HAMP"/>
    <property type="match status" value="1"/>
</dbReference>
<dbReference type="Gene3D" id="1.10.287.130">
    <property type="match status" value="1"/>
</dbReference>
<evidence type="ECO:0000256" key="2">
    <source>
        <dbReference type="ARBA" id="ARBA00004370"/>
    </source>
</evidence>
<dbReference type="InterPro" id="IPR003594">
    <property type="entry name" value="HATPase_dom"/>
</dbReference>
<keyword evidence="15" id="KW-1185">Reference proteome</keyword>
<dbReference type="PROSITE" id="PS50885">
    <property type="entry name" value="HAMP"/>
    <property type="match status" value="1"/>
</dbReference>
<keyword evidence="8" id="KW-0067">ATP-binding</keyword>
<evidence type="ECO:0000256" key="1">
    <source>
        <dbReference type="ARBA" id="ARBA00000085"/>
    </source>
</evidence>
<keyword evidence="10" id="KW-0472">Membrane</keyword>
<organism evidence="14 15">
    <name type="scientific">Atopomonas hussainii</name>
    <dbReference type="NCBI Taxonomy" id="1429083"/>
    <lineage>
        <taxon>Bacteria</taxon>
        <taxon>Pseudomonadati</taxon>
        <taxon>Pseudomonadota</taxon>
        <taxon>Gammaproteobacteria</taxon>
        <taxon>Pseudomonadales</taxon>
        <taxon>Pseudomonadaceae</taxon>
        <taxon>Atopomonas</taxon>
    </lineage>
</organism>
<dbReference type="CDD" id="cd00082">
    <property type="entry name" value="HisKA"/>
    <property type="match status" value="1"/>
</dbReference>
<dbReference type="InterPro" id="IPR036097">
    <property type="entry name" value="HisK_dim/P_sf"/>
</dbReference>
<sequence>MAQRSFLQDLPVGHKILAGLLTLVLTTLLIANIAFISAAYWITQESMAPSAMRTLGQVFASPALSREALASPQAASRALERLDGHSPLRGAALYGADGTRLAERFWGHALSIPSNAGRLHDWQDSHLRQSRISEMPLPNGATGHLLLIASSELPSEFFTGTLSASLGIFFASALLWIVLARQLRKLVTKPIRRLEELSRQVTESEDYSLRARISGEDEIGHLGQAFNTMLTRIQAREQELRDARDEACAAEQQAHELAEEARRGQRKLELEVQVRSKIEHKLTGFQDYLNSIINSMPSALIAVDDQLFVTQWNLAACELSGLSRADALNKPLALVFPNLEGFTSTLRDTMGRSKAATVERVSWPRDDETRHYTLTFYPLSAASGRGAVIRIDDITQRLNMEELVVQSDKMLSVGGLAAGMAHEINNPLGAMLHNVQNIRRRLSAHLPRNQQIADGVQLDLEILERYLEAREIPALLNGIDAAGQRAARIVEHMLKFSRLSDRQLAPCDLNALVSQACEVARTELQLADGGDLRQLPIELQLSPRLPEVRVVATELEQVLLNLIGNAAHAIAQRKRQAPSHQGRLSIRTRLRSPWVEVLIQDNGIGMSEKVRKRIFEPFFTTKDTGQGTGLGLSVSYFIITNNHQGQMEVQSSLGEGSCFTLRLPLAN</sequence>
<evidence type="ECO:0000256" key="6">
    <source>
        <dbReference type="ARBA" id="ARBA00022741"/>
    </source>
</evidence>
<evidence type="ECO:0000256" key="4">
    <source>
        <dbReference type="ARBA" id="ARBA00022553"/>
    </source>
</evidence>
<keyword evidence="4" id="KW-0597">Phosphoprotein</keyword>
<evidence type="ECO:0000256" key="5">
    <source>
        <dbReference type="ARBA" id="ARBA00022679"/>
    </source>
</evidence>
<evidence type="ECO:0000313" key="14">
    <source>
        <dbReference type="EMBL" id="SEL45374.1"/>
    </source>
</evidence>
<dbReference type="Gene3D" id="3.30.450.20">
    <property type="entry name" value="PAS domain"/>
    <property type="match status" value="1"/>
</dbReference>
<comment type="catalytic activity">
    <reaction evidence="1">
        <text>ATP + protein L-histidine = ADP + protein N-phospho-L-histidine.</text>
        <dbReference type="EC" id="2.7.13.3"/>
    </reaction>
</comment>
<evidence type="ECO:0000256" key="7">
    <source>
        <dbReference type="ARBA" id="ARBA00022777"/>
    </source>
</evidence>
<dbReference type="SMART" id="SM00304">
    <property type="entry name" value="HAMP"/>
    <property type="match status" value="1"/>
</dbReference>
<keyword evidence="5" id="KW-0808">Transferase</keyword>
<feature type="domain" description="PAS" evidence="12">
    <location>
        <begin position="285"/>
        <end position="338"/>
    </location>
</feature>
<feature type="domain" description="HAMP" evidence="13">
    <location>
        <begin position="185"/>
        <end position="238"/>
    </location>
</feature>
<dbReference type="NCBIfam" id="TIGR00229">
    <property type="entry name" value="sensory_box"/>
    <property type="match status" value="1"/>
</dbReference>
<name>A0A1H7QCJ0_9GAMM</name>
<dbReference type="Gene3D" id="6.10.340.10">
    <property type="match status" value="1"/>
</dbReference>
<feature type="domain" description="Histidine kinase" evidence="11">
    <location>
        <begin position="419"/>
        <end position="667"/>
    </location>
</feature>
<dbReference type="InterPro" id="IPR004358">
    <property type="entry name" value="Sig_transdc_His_kin-like_C"/>
</dbReference>
<evidence type="ECO:0000256" key="10">
    <source>
        <dbReference type="SAM" id="Phobius"/>
    </source>
</evidence>
<dbReference type="SMART" id="SM00091">
    <property type="entry name" value="PAS"/>
    <property type="match status" value="1"/>
</dbReference>
<dbReference type="EC" id="2.7.13.3" evidence="3"/>
<feature type="transmembrane region" description="Helical" evidence="10">
    <location>
        <begin position="157"/>
        <end position="179"/>
    </location>
</feature>
<dbReference type="Pfam" id="PF00672">
    <property type="entry name" value="HAMP"/>
    <property type="match status" value="1"/>
</dbReference>
<dbReference type="PROSITE" id="PS50112">
    <property type="entry name" value="PAS"/>
    <property type="match status" value="1"/>
</dbReference>
<dbReference type="RefSeq" id="WP_074869178.1">
    <property type="nucleotide sequence ID" value="NZ_FOAS01000012.1"/>
</dbReference>
<accession>A0A1H7QCJ0</accession>
<dbReference type="SUPFAM" id="SSF158472">
    <property type="entry name" value="HAMP domain-like"/>
    <property type="match status" value="1"/>
</dbReference>
<comment type="subcellular location">
    <subcellularLocation>
        <location evidence="2">Membrane</location>
    </subcellularLocation>
</comment>
<evidence type="ECO:0000259" key="11">
    <source>
        <dbReference type="PROSITE" id="PS50109"/>
    </source>
</evidence>
<evidence type="ECO:0000256" key="9">
    <source>
        <dbReference type="ARBA" id="ARBA00023012"/>
    </source>
</evidence>
<dbReference type="InterPro" id="IPR035965">
    <property type="entry name" value="PAS-like_dom_sf"/>
</dbReference>
<gene>
    <name evidence="14" type="ORF">SAMN05216214_11299</name>
</gene>
<dbReference type="EMBL" id="FOAS01000012">
    <property type="protein sequence ID" value="SEL45374.1"/>
    <property type="molecule type" value="Genomic_DNA"/>
</dbReference>
<dbReference type="InterPro" id="IPR005467">
    <property type="entry name" value="His_kinase_dom"/>
</dbReference>
<dbReference type="Proteomes" id="UP000185766">
    <property type="component" value="Unassembled WGS sequence"/>
</dbReference>
<keyword evidence="6" id="KW-0547">Nucleotide-binding</keyword>
<dbReference type="SUPFAM" id="SSF55874">
    <property type="entry name" value="ATPase domain of HSP90 chaperone/DNA topoisomerase II/histidine kinase"/>
    <property type="match status" value="1"/>
</dbReference>
<dbReference type="CDD" id="cd00130">
    <property type="entry name" value="PAS"/>
    <property type="match status" value="1"/>
</dbReference>
<dbReference type="AlphaFoldDB" id="A0A1H7QCJ0"/>